<dbReference type="InterPro" id="IPR036691">
    <property type="entry name" value="Endo/exonu/phosph_ase_sf"/>
</dbReference>
<organism evidence="1 2">
    <name type="scientific">Fistulina hepatica ATCC 64428</name>
    <dbReference type="NCBI Taxonomy" id="1128425"/>
    <lineage>
        <taxon>Eukaryota</taxon>
        <taxon>Fungi</taxon>
        <taxon>Dikarya</taxon>
        <taxon>Basidiomycota</taxon>
        <taxon>Agaricomycotina</taxon>
        <taxon>Agaricomycetes</taxon>
        <taxon>Agaricomycetidae</taxon>
        <taxon>Agaricales</taxon>
        <taxon>Fistulinaceae</taxon>
        <taxon>Fistulina</taxon>
    </lineage>
</organism>
<accession>A0A0D7A6Q2</accession>
<dbReference type="EMBL" id="KN882033">
    <property type="protein sequence ID" value="KIY46395.1"/>
    <property type="molecule type" value="Genomic_DNA"/>
</dbReference>
<protein>
    <submittedName>
        <fullName evidence="1">Uncharacterized protein</fullName>
    </submittedName>
</protein>
<dbReference type="Gene3D" id="3.60.10.10">
    <property type="entry name" value="Endonuclease/exonuclease/phosphatase"/>
    <property type="match status" value="1"/>
</dbReference>
<name>A0A0D7A6Q2_9AGAR</name>
<evidence type="ECO:0000313" key="1">
    <source>
        <dbReference type="EMBL" id="KIY46395.1"/>
    </source>
</evidence>
<dbReference type="OrthoDB" id="2840473at2759"/>
<keyword evidence="2" id="KW-1185">Reference proteome</keyword>
<dbReference type="Proteomes" id="UP000054144">
    <property type="component" value="Unassembled WGS sequence"/>
</dbReference>
<evidence type="ECO:0000313" key="2">
    <source>
        <dbReference type="Proteomes" id="UP000054144"/>
    </source>
</evidence>
<gene>
    <name evidence="1" type="ORF">FISHEDRAFT_24281</name>
</gene>
<dbReference type="SUPFAM" id="SSF56219">
    <property type="entry name" value="DNase I-like"/>
    <property type="match status" value="1"/>
</dbReference>
<dbReference type="AlphaFoldDB" id="A0A0D7A6Q2"/>
<feature type="non-terminal residue" evidence="1">
    <location>
        <position position="103"/>
    </location>
</feature>
<reference evidence="1 2" key="1">
    <citation type="journal article" date="2015" name="Fungal Genet. Biol.">
        <title>Evolution of novel wood decay mechanisms in Agaricales revealed by the genome sequences of Fistulina hepatica and Cylindrobasidium torrendii.</title>
        <authorList>
            <person name="Floudas D."/>
            <person name="Held B.W."/>
            <person name="Riley R."/>
            <person name="Nagy L.G."/>
            <person name="Koehler G."/>
            <person name="Ransdell A.S."/>
            <person name="Younus H."/>
            <person name="Chow J."/>
            <person name="Chiniquy J."/>
            <person name="Lipzen A."/>
            <person name="Tritt A."/>
            <person name="Sun H."/>
            <person name="Haridas S."/>
            <person name="LaButti K."/>
            <person name="Ohm R.A."/>
            <person name="Kues U."/>
            <person name="Blanchette R.A."/>
            <person name="Grigoriev I.V."/>
            <person name="Minto R.E."/>
            <person name="Hibbett D.S."/>
        </authorList>
    </citation>
    <scope>NUCLEOTIDE SEQUENCE [LARGE SCALE GENOMIC DNA]</scope>
    <source>
        <strain evidence="1 2">ATCC 64428</strain>
    </source>
</reference>
<proteinExistence type="predicted"/>
<feature type="non-terminal residue" evidence="1">
    <location>
        <position position="1"/>
    </location>
</feature>
<sequence length="103" mass="11700">DYELAALQEPYIDFANASRRNAYWHIVYPTHHFKDGQPTTRSVILVNTSMPTNIWRQIPVDSPDVTAVQITTGDGHRLTVFNIYNDCNNDKALDALSIALREP</sequence>